<evidence type="ECO:0000256" key="6">
    <source>
        <dbReference type="ARBA" id="ARBA00023065"/>
    </source>
</evidence>
<evidence type="ECO:0000256" key="3">
    <source>
        <dbReference type="ARBA" id="ARBA00022448"/>
    </source>
</evidence>
<evidence type="ECO:0000256" key="8">
    <source>
        <dbReference type="SAM" id="Phobius"/>
    </source>
</evidence>
<feature type="transmembrane region" description="Helical" evidence="8">
    <location>
        <begin position="553"/>
        <end position="580"/>
    </location>
</feature>
<comment type="similarity">
    <text evidence="2">Belongs to the V-ATPase 116 kDa subunit family.</text>
</comment>
<keyword evidence="7 8" id="KW-0472">Membrane</keyword>
<evidence type="ECO:0000256" key="5">
    <source>
        <dbReference type="ARBA" id="ARBA00022989"/>
    </source>
</evidence>
<dbReference type="PANTHER" id="PTHR11629:SF63">
    <property type="entry name" value="V-TYPE PROTON ATPASE SUBUNIT A"/>
    <property type="match status" value="1"/>
</dbReference>
<evidence type="ECO:0000256" key="4">
    <source>
        <dbReference type="ARBA" id="ARBA00022692"/>
    </source>
</evidence>
<evidence type="ECO:0000256" key="1">
    <source>
        <dbReference type="ARBA" id="ARBA00004141"/>
    </source>
</evidence>
<evidence type="ECO:0000256" key="7">
    <source>
        <dbReference type="ARBA" id="ARBA00023136"/>
    </source>
</evidence>
<keyword evidence="4 8" id="KW-0812">Transmembrane</keyword>
<evidence type="ECO:0000313" key="9">
    <source>
        <dbReference type="EMBL" id="ACH94353.1"/>
    </source>
</evidence>
<feature type="transmembrane region" description="Helical" evidence="8">
    <location>
        <begin position="520"/>
        <end position="541"/>
    </location>
</feature>
<organism evidence="9 10">
    <name type="scientific">Borrelia recurrentis (strain A1)</name>
    <dbReference type="NCBI Taxonomy" id="412418"/>
    <lineage>
        <taxon>Bacteria</taxon>
        <taxon>Pseudomonadati</taxon>
        <taxon>Spirochaetota</taxon>
        <taxon>Spirochaetia</taxon>
        <taxon>Spirochaetales</taxon>
        <taxon>Borreliaceae</taxon>
        <taxon>Borrelia</taxon>
    </lineage>
</organism>
<evidence type="ECO:0000256" key="2">
    <source>
        <dbReference type="ARBA" id="ARBA00009904"/>
    </source>
</evidence>
<keyword evidence="6" id="KW-0406">Ion transport</keyword>
<feature type="transmembrane region" description="Helical" evidence="8">
    <location>
        <begin position="438"/>
        <end position="457"/>
    </location>
</feature>
<name>B5RQR9_BORRA</name>
<keyword evidence="9" id="KW-0378">Hydrolase</keyword>
<dbReference type="AlphaFoldDB" id="B5RQR9"/>
<dbReference type="HOGENOM" id="CLU_025558_1_1_12"/>
<dbReference type="Proteomes" id="UP000000612">
    <property type="component" value="Chromosome"/>
</dbReference>
<dbReference type="InterPro" id="IPR002490">
    <property type="entry name" value="V-ATPase_116kDa_su"/>
</dbReference>
<gene>
    <name evidence="9" type="primary">atpI</name>
    <name evidence="9" type="ordered locus">BRE_93</name>
</gene>
<reference evidence="9 10" key="1">
    <citation type="journal article" date="2008" name="PLoS Genet.">
        <title>The genome of Borrelia recurrentis, the agent of deadly louse-borne relapsing fever, is a degraded subset of tick-borne Borrelia duttonii.</title>
        <authorList>
            <person name="Lescot M."/>
            <person name="Audic S."/>
            <person name="Robert C."/>
            <person name="Nguyen T.T."/>
            <person name="Blanc G."/>
            <person name="Cutler S.J."/>
            <person name="Wincker P."/>
            <person name="Couloux A."/>
            <person name="Claverie J.-M."/>
            <person name="Raoult D."/>
            <person name="Drancourt M."/>
        </authorList>
    </citation>
    <scope>NUCLEOTIDE SEQUENCE [LARGE SCALE GENOMIC DNA]</scope>
    <source>
        <strain evidence="9 10">A1</strain>
    </source>
</reference>
<dbReference type="GO" id="GO:0016471">
    <property type="term" value="C:vacuolar proton-transporting V-type ATPase complex"/>
    <property type="evidence" value="ECO:0007669"/>
    <property type="project" value="TreeGrafter"/>
</dbReference>
<dbReference type="PANTHER" id="PTHR11629">
    <property type="entry name" value="VACUOLAR PROTON ATPASES"/>
    <property type="match status" value="1"/>
</dbReference>
<dbReference type="NCBIfam" id="NF004429">
    <property type="entry name" value="PRK05771.2-2"/>
    <property type="match status" value="1"/>
</dbReference>
<dbReference type="EC" id="3.6.3.14" evidence="9"/>
<dbReference type="KEGG" id="bre:BRE_93"/>
<protein>
    <submittedName>
        <fullName evidence="9">V-type ATPase, subunit I</fullName>
        <ecNumber evidence="9">3.6.3.14</ecNumber>
    </submittedName>
</protein>
<dbReference type="GO" id="GO:0007035">
    <property type="term" value="P:vacuolar acidification"/>
    <property type="evidence" value="ECO:0007669"/>
    <property type="project" value="TreeGrafter"/>
</dbReference>
<keyword evidence="10" id="KW-1185">Reference proteome</keyword>
<evidence type="ECO:0000313" key="10">
    <source>
        <dbReference type="Proteomes" id="UP000000612"/>
    </source>
</evidence>
<accession>B5RQR9</accession>
<sequence>MLMIVKMKKVLLLTLLKYKRDSLEILRELGVVHINFCNKVSESLQKVIEERSILNHALSLLGDDSEVQILSSSNENFLDIAKRIVDLGSEIKDLREMRQLLLRNRDIISCWGYFSVDLVNKLRGCNIHVQFFKSGMSEYKKLLLFSQVKVALINNYKGTAYFVAINDSKQNIDVAEEYEFEFDLDSIETKLKMIDEVLEQKLTQLSVLNKYRNILKDAIKEYEQIIEFEQVMADMNVECDEFVYITGFIPEDKQKYLQNATLNGKFVVQFAEPDDNDFIPTYVKRKGIAKLAKPIFDVLDTIPGYKERDVSCVFMLFFFVFFGMIIGDAAYGVIFLLIGIIINLISVLKNKPLTSAHALIFYLSTSAIIYGSMTGTWFGSGHFVLDLFPILKSLKVEYLTGNNGMQNVMFICFTIGVLQLSLAHVWNFVQKVKEKPHIHAIAQIGWLVLMPGLYYFVLNLILGSDNFPMHSMILNMIYFGVMLIFVFDKQDGSNFFVCMLKSFGGLIEQFLATVSGFADIISYIRLFAVGLAGLAISDSFNSMSVSLLKSSNIGLIIGGVIVILFGHILNIMLSLLSVVVHGVRLNMLEFSNHLGQEWNGYSYRPFKKIKD</sequence>
<dbReference type="GO" id="GO:0016787">
    <property type="term" value="F:hydrolase activity"/>
    <property type="evidence" value="ECO:0007669"/>
    <property type="project" value="UniProtKB-KW"/>
</dbReference>
<feature type="transmembrane region" description="Helical" evidence="8">
    <location>
        <begin position="359"/>
        <end position="385"/>
    </location>
</feature>
<keyword evidence="5 8" id="KW-1133">Transmembrane helix</keyword>
<proteinExistence type="inferred from homology"/>
<feature type="transmembrane region" description="Helical" evidence="8">
    <location>
        <begin position="314"/>
        <end position="347"/>
    </location>
</feature>
<comment type="subcellular location">
    <subcellularLocation>
        <location evidence="1">Membrane</location>
        <topology evidence="1">Multi-pass membrane protein</topology>
    </subcellularLocation>
</comment>
<dbReference type="GO" id="GO:0046961">
    <property type="term" value="F:proton-transporting ATPase activity, rotational mechanism"/>
    <property type="evidence" value="ECO:0007669"/>
    <property type="project" value="InterPro"/>
</dbReference>
<feature type="transmembrane region" description="Helical" evidence="8">
    <location>
        <begin position="405"/>
        <end position="426"/>
    </location>
</feature>
<dbReference type="EMBL" id="CP000993">
    <property type="protein sequence ID" value="ACH94353.1"/>
    <property type="molecule type" value="Genomic_DNA"/>
</dbReference>
<keyword evidence="3" id="KW-0813">Transport</keyword>
<dbReference type="GO" id="GO:0051117">
    <property type="term" value="F:ATPase binding"/>
    <property type="evidence" value="ECO:0007669"/>
    <property type="project" value="TreeGrafter"/>
</dbReference>
<dbReference type="GO" id="GO:0033179">
    <property type="term" value="C:proton-transporting V-type ATPase, V0 domain"/>
    <property type="evidence" value="ECO:0007669"/>
    <property type="project" value="InterPro"/>
</dbReference>
<feature type="transmembrane region" description="Helical" evidence="8">
    <location>
        <begin position="469"/>
        <end position="487"/>
    </location>
</feature>